<dbReference type="InterPro" id="IPR041588">
    <property type="entry name" value="Integrase_H2C2"/>
</dbReference>
<dbReference type="PROSITE" id="PS50878">
    <property type="entry name" value="RT_POL"/>
    <property type="match status" value="1"/>
</dbReference>
<feature type="region of interest" description="Disordered" evidence="7">
    <location>
        <begin position="1292"/>
        <end position="1311"/>
    </location>
</feature>
<dbReference type="Pfam" id="PF00665">
    <property type="entry name" value="rve"/>
    <property type="match status" value="1"/>
</dbReference>
<evidence type="ECO:0000256" key="2">
    <source>
        <dbReference type="ARBA" id="ARBA00022679"/>
    </source>
</evidence>
<dbReference type="InterPro" id="IPR021109">
    <property type="entry name" value="Peptidase_aspartic_dom_sf"/>
</dbReference>
<dbReference type="PANTHER" id="PTHR37984:SF5">
    <property type="entry name" value="PROTEIN NYNRIN-LIKE"/>
    <property type="match status" value="1"/>
</dbReference>
<dbReference type="CDD" id="cd01647">
    <property type="entry name" value="RT_LTR"/>
    <property type="match status" value="1"/>
</dbReference>
<dbReference type="InterPro" id="IPR043502">
    <property type="entry name" value="DNA/RNA_pol_sf"/>
</dbReference>
<dbReference type="InterPro" id="IPR050951">
    <property type="entry name" value="Retrovirus_Pol_polyprotein"/>
</dbReference>
<dbReference type="RefSeq" id="XP_062704505.1">
    <property type="nucleotide sequence ID" value="XM_062848521.1"/>
</dbReference>
<dbReference type="Pfam" id="PF17921">
    <property type="entry name" value="Integrase_H2C2"/>
    <property type="match status" value="1"/>
</dbReference>
<organism evidence="10 11">
    <name type="scientific">Aedes albopictus</name>
    <name type="common">Asian tiger mosquito</name>
    <name type="synonym">Stegomyia albopicta</name>
    <dbReference type="NCBI Taxonomy" id="7160"/>
    <lineage>
        <taxon>Eukaryota</taxon>
        <taxon>Metazoa</taxon>
        <taxon>Ecdysozoa</taxon>
        <taxon>Arthropoda</taxon>
        <taxon>Hexapoda</taxon>
        <taxon>Insecta</taxon>
        <taxon>Pterygota</taxon>
        <taxon>Neoptera</taxon>
        <taxon>Endopterygota</taxon>
        <taxon>Diptera</taxon>
        <taxon>Nematocera</taxon>
        <taxon>Culicoidea</taxon>
        <taxon>Culicidae</taxon>
        <taxon>Culicinae</taxon>
        <taxon>Aedini</taxon>
        <taxon>Aedes</taxon>
        <taxon>Stegomyia</taxon>
    </lineage>
</organism>
<dbReference type="PANTHER" id="PTHR37984">
    <property type="entry name" value="PROTEIN CBG26694"/>
    <property type="match status" value="1"/>
</dbReference>
<dbReference type="SUPFAM" id="SSF53098">
    <property type="entry name" value="Ribonuclease H-like"/>
    <property type="match status" value="1"/>
</dbReference>
<feature type="region of interest" description="Disordered" evidence="7">
    <location>
        <begin position="283"/>
        <end position="303"/>
    </location>
</feature>
<dbReference type="Gene3D" id="3.30.70.270">
    <property type="match status" value="2"/>
</dbReference>
<dbReference type="InterPro" id="IPR043128">
    <property type="entry name" value="Rev_trsase/Diguanyl_cyclase"/>
</dbReference>
<keyword evidence="5" id="KW-0255">Endonuclease</keyword>
<evidence type="ECO:0000256" key="7">
    <source>
        <dbReference type="SAM" id="MobiDB-lite"/>
    </source>
</evidence>
<dbReference type="Pfam" id="PF17919">
    <property type="entry name" value="RT_RNaseH_2"/>
    <property type="match status" value="1"/>
</dbReference>
<protein>
    <recommendedName>
        <fullName evidence="1">RNA-directed DNA polymerase</fullName>
        <ecNumber evidence="1">2.7.7.49</ecNumber>
    </recommendedName>
</protein>
<feature type="domain" description="Reverse transcriptase" evidence="8">
    <location>
        <begin position="494"/>
        <end position="672"/>
    </location>
</feature>
<keyword evidence="6" id="KW-0511">Multifunctional enzyme</keyword>
<keyword evidence="3" id="KW-0548">Nucleotidyltransferase</keyword>
<feature type="compositionally biased region" description="Basic and acidic residues" evidence="7">
    <location>
        <begin position="1292"/>
        <end position="1301"/>
    </location>
</feature>
<evidence type="ECO:0000256" key="1">
    <source>
        <dbReference type="ARBA" id="ARBA00012493"/>
    </source>
</evidence>
<evidence type="ECO:0000256" key="3">
    <source>
        <dbReference type="ARBA" id="ARBA00022695"/>
    </source>
</evidence>
<dbReference type="EC" id="2.7.7.49" evidence="1"/>
<evidence type="ECO:0000256" key="5">
    <source>
        <dbReference type="ARBA" id="ARBA00022759"/>
    </source>
</evidence>
<proteinExistence type="predicted"/>
<dbReference type="InterPro" id="IPR012337">
    <property type="entry name" value="RNaseH-like_sf"/>
</dbReference>
<dbReference type="Pfam" id="PF00078">
    <property type="entry name" value="RVT_1"/>
    <property type="match status" value="1"/>
</dbReference>
<dbReference type="InterPro" id="IPR000477">
    <property type="entry name" value="RT_dom"/>
</dbReference>
<evidence type="ECO:0000259" key="9">
    <source>
        <dbReference type="PROSITE" id="PS50994"/>
    </source>
</evidence>
<dbReference type="SUPFAM" id="SSF56672">
    <property type="entry name" value="DNA/RNA polymerases"/>
    <property type="match status" value="1"/>
</dbReference>
<reference evidence="10" key="2">
    <citation type="submission" date="2025-05" db="UniProtKB">
        <authorList>
            <consortium name="EnsemblMetazoa"/>
        </authorList>
    </citation>
    <scope>IDENTIFICATION</scope>
    <source>
        <strain evidence="10">Foshan</strain>
    </source>
</reference>
<dbReference type="Pfam" id="PF23309">
    <property type="entry name" value="DUF7083"/>
    <property type="match status" value="1"/>
</dbReference>
<accession>A0ABM1YWF8</accession>
<dbReference type="Gene3D" id="3.30.420.10">
    <property type="entry name" value="Ribonuclease H-like superfamily/Ribonuclease H"/>
    <property type="match status" value="1"/>
</dbReference>
<dbReference type="SUPFAM" id="SSF50630">
    <property type="entry name" value="Acid proteases"/>
    <property type="match status" value="1"/>
</dbReference>
<dbReference type="InterPro" id="IPR036397">
    <property type="entry name" value="RNaseH_sf"/>
</dbReference>
<dbReference type="CDD" id="cd09274">
    <property type="entry name" value="RNase_HI_RT_Ty3"/>
    <property type="match status" value="1"/>
</dbReference>
<name>A0ABM1YWF8_AEDAL</name>
<evidence type="ECO:0000259" key="8">
    <source>
        <dbReference type="PROSITE" id="PS50878"/>
    </source>
</evidence>
<reference evidence="11" key="1">
    <citation type="journal article" date="2015" name="Proc. Natl. Acad. Sci. U.S.A.">
        <title>Genome sequence of the Asian Tiger mosquito, Aedes albopictus, reveals insights into its biology, genetics, and evolution.</title>
        <authorList>
            <person name="Chen X.G."/>
            <person name="Jiang X."/>
            <person name="Gu J."/>
            <person name="Xu M."/>
            <person name="Wu Y."/>
            <person name="Deng Y."/>
            <person name="Zhang C."/>
            <person name="Bonizzoni M."/>
            <person name="Dermauw W."/>
            <person name="Vontas J."/>
            <person name="Armbruster P."/>
            <person name="Huang X."/>
            <person name="Yang Y."/>
            <person name="Zhang H."/>
            <person name="He W."/>
            <person name="Peng H."/>
            <person name="Liu Y."/>
            <person name="Wu K."/>
            <person name="Chen J."/>
            <person name="Lirakis M."/>
            <person name="Topalis P."/>
            <person name="Van Leeuwen T."/>
            <person name="Hall A.B."/>
            <person name="Jiang X."/>
            <person name="Thorpe C."/>
            <person name="Mueller R.L."/>
            <person name="Sun C."/>
            <person name="Waterhouse R.M."/>
            <person name="Yan G."/>
            <person name="Tu Z.J."/>
            <person name="Fang X."/>
            <person name="James A.A."/>
        </authorList>
    </citation>
    <scope>NUCLEOTIDE SEQUENCE [LARGE SCALE GENOMIC DNA]</scope>
    <source>
        <strain evidence="11">Foshan</strain>
    </source>
</reference>
<keyword evidence="2" id="KW-0808">Transferase</keyword>
<evidence type="ECO:0000313" key="10">
    <source>
        <dbReference type="EnsemblMetazoa" id="AALFPA23_012708.P18315"/>
    </source>
</evidence>
<feature type="region of interest" description="Disordered" evidence="7">
    <location>
        <begin position="211"/>
        <end position="241"/>
    </location>
</feature>
<feature type="domain" description="Integrase catalytic" evidence="9">
    <location>
        <begin position="1054"/>
        <end position="1208"/>
    </location>
</feature>
<dbReference type="Gene3D" id="3.10.10.10">
    <property type="entry name" value="HIV Type 1 Reverse Transcriptase, subunit A, domain 1"/>
    <property type="match status" value="1"/>
</dbReference>
<evidence type="ECO:0000313" key="11">
    <source>
        <dbReference type="Proteomes" id="UP000069940"/>
    </source>
</evidence>
<dbReference type="PROSITE" id="PS50994">
    <property type="entry name" value="INTEGRASE"/>
    <property type="match status" value="1"/>
</dbReference>
<dbReference type="InterPro" id="IPR041577">
    <property type="entry name" value="RT_RNaseH_2"/>
</dbReference>
<keyword evidence="11" id="KW-1185">Reference proteome</keyword>
<evidence type="ECO:0000256" key="4">
    <source>
        <dbReference type="ARBA" id="ARBA00022722"/>
    </source>
</evidence>
<keyword evidence="5" id="KW-0378">Hydrolase</keyword>
<keyword evidence="4" id="KW-0540">Nuclease</keyword>
<dbReference type="InterPro" id="IPR001584">
    <property type="entry name" value="Integrase_cat-core"/>
</dbReference>
<dbReference type="Proteomes" id="UP000069940">
    <property type="component" value="Unassembled WGS sequence"/>
</dbReference>
<dbReference type="InterPro" id="IPR055510">
    <property type="entry name" value="DUF7083"/>
</dbReference>
<sequence length="1311" mass="146862">MACAGGEPAGQPIEDIQTAIFHITQLLQRIAAPNQQNPEHTLEALSSNISEFVFDPENGVTFEKWFARYTDLFESDACHLDDAAKVRLLLRKLDTTSHSRYLLHPSAAAEGCHCLQLSKSEGDDIITYGGRVNRACEDFDFANLTIDQFKCLVFVTGLKASKHADIRARLLTRMEHERPDAPVTLQTLIDEFQQLVNLKADTSLIEHPASSKAAVHAVSKKKRPSDAPRPSFKPEAKSPKTPCWQCGQMHFVKECTYSSHLCKSCNRVGHKEGYCGCFSKPSSPTAGDNSNQKKGKKHQKKTKYQANIVHTVSHTGTFTRFVTTTLNGRQATLQLDSGSPITIISEETWRKVGSPSLKPSTCEALSASRDPLPLLGEFTCLVGVNDVIKPGLCRVTSVKGLNLFGSEWMDLFDMWTKPLSSFVNQVNHSNSNSFSGKHFLMRFPEVFQDTLGHCQKAQVSLHLKPDARPVFRPKRPVPYNAIPLVDAELERLQQLGIISPVEYSDWAAPIVAVRKPGGKIRICADYSTGLNAMLEAHNFPLPTPDDIFSKLAGSKVFSIIDLSDAYLQVEVDEASKRLLTINTHRGLFHFNRLAPGVKSAPGAFQQLMHTMIAGIEGVEVFLDDFILFSKTKEQHYETLCTLFNRLQEYGFCLKLEKCHFYQDEIKYLGHIVDEKGLRPDPEKTAAISSMPRPTDVSTLRSFLGAVNFYGKFIREMHQLRRPLDQLLKKDAKFVWSAECQQAFTDIKRILQSDLLLTHYDPSLEIIVAGDASKTGIGAVIMHRFPDGRIKAIAHASKTLSSAEQNYGQIEKEALALVFAVTKFHRMLLGRRFKLQTDHQPLVKVFGSKKGIPIHTANRLKRWALTLLGYDFDIEFVSTNNFGYADVLSRLISNHERPEEEFVVASLNVEPDLQCLLDSNLEQLPITFQMVKQATSEDPSMQQLVRFIKTGWPKSGKSIHDSALQSFFHRRESLSVVQGCVMMMERLVIPECFRKKLLKQLHRGHPGIERVKAIARGSIYWPNIDDDIGEYVRNCSSCANAQKSPPQAEPHPWQSAEGPWERIHVDYAGPTNGFSYLVVVDSFSKWPEIFLTKSTTASTTIGFLQEAFARFGIPKVIVSDNGTQFTGYEFRSFCENLGIIHLRTAPFHPQSNGQAERFVDTLKRSIRKIQEGEGLPASAALQTFLQVYRATPSNLLEGKSPSEILNGRRMRTTLDLLKPSVSIPHPPAAAGSSRTRRFSAGATVLAKVHRNNTSWRWQSGVVIEAIGNVHYNVLLDAPSGRKRLIRSHIDQIRSNDSGKQEEAEIELPLFHH</sequence>
<feature type="compositionally biased region" description="Basic residues" evidence="7">
    <location>
        <begin position="293"/>
        <end position="303"/>
    </location>
</feature>
<dbReference type="GeneID" id="134286835"/>
<dbReference type="EnsemblMetazoa" id="AALFPA23_012708.R18315">
    <property type="protein sequence ID" value="AALFPA23_012708.P18315"/>
    <property type="gene ID" value="AALFPA23_012708"/>
</dbReference>
<dbReference type="Gene3D" id="1.10.340.70">
    <property type="match status" value="1"/>
</dbReference>
<evidence type="ECO:0000256" key="6">
    <source>
        <dbReference type="ARBA" id="ARBA00023268"/>
    </source>
</evidence>